<evidence type="ECO:0000256" key="2">
    <source>
        <dbReference type="ARBA" id="ARBA00023002"/>
    </source>
</evidence>
<dbReference type="Pfam" id="PF13561">
    <property type="entry name" value="adh_short_C2"/>
    <property type="match status" value="1"/>
</dbReference>
<dbReference type="PANTHER" id="PTHR43639:SF1">
    <property type="entry name" value="SHORT-CHAIN DEHYDROGENASE_REDUCTASE FAMILY PROTEIN"/>
    <property type="match status" value="1"/>
</dbReference>
<dbReference type="InterPro" id="IPR002347">
    <property type="entry name" value="SDR_fam"/>
</dbReference>
<accession>A0A9P8CIU3</accession>
<proteinExistence type="inferred from homology"/>
<comment type="similarity">
    <text evidence="1">Belongs to the short-chain dehydrogenases/reductases (SDR) family.</text>
</comment>
<dbReference type="GO" id="GO:0016491">
    <property type="term" value="F:oxidoreductase activity"/>
    <property type="evidence" value="ECO:0007669"/>
    <property type="project" value="UniProtKB-KW"/>
</dbReference>
<comment type="caution">
    <text evidence="3">The sequence shown here is derived from an EMBL/GenBank/DDBJ whole genome shotgun (WGS) entry which is preliminary data.</text>
</comment>
<dbReference type="Gene3D" id="3.40.50.720">
    <property type="entry name" value="NAD(P)-binding Rossmann-like Domain"/>
    <property type="match status" value="1"/>
</dbReference>
<evidence type="ECO:0000313" key="4">
    <source>
        <dbReference type="Proteomes" id="UP000887226"/>
    </source>
</evidence>
<protein>
    <submittedName>
        <fullName evidence="3">Reductase</fullName>
    </submittedName>
</protein>
<gene>
    <name evidence="3" type="ORF">BJ878DRAFT_532949</name>
</gene>
<evidence type="ECO:0000256" key="1">
    <source>
        <dbReference type="ARBA" id="ARBA00006484"/>
    </source>
</evidence>
<dbReference type="Proteomes" id="UP000887226">
    <property type="component" value="Unassembled WGS sequence"/>
</dbReference>
<dbReference type="PRINTS" id="PR00081">
    <property type="entry name" value="GDHRDH"/>
</dbReference>
<sequence length="226" mass="24720">MEQKTAVAVDYANSSYAADEVVAEIKKNGSDAIAILVIVSVAKAIIHLFAQAVAHFGELHIVCSNSEVVTFGHVKNITEEEEYEGVMSISTRSQFFVAHEACKTTGQAKGLPKLTVYSGSKGAIETFVRCMPIDFGDKNITVNYVAPGGIKAGIYNKVCSEYIHGGDKLTNEEVDEYAKTRSPLYPVGLLIAVARVVCFLASQDDEWIQWKNPWYRSDSLISKSSQ</sequence>
<dbReference type="PANTHER" id="PTHR43639">
    <property type="entry name" value="OXIDOREDUCTASE, SHORT-CHAIN DEHYDROGENASE/REDUCTASE FAMILY (AFU_ORTHOLOGUE AFUA_5G02870)"/>
    <property type="match status" value="1"/>
</dbReference>
<dbReference type="SUPFAM" id="SSF51735">
    <property type="entry name" value="NAD(P)-binding Rossmann-fold domains"/>
    <property type="match status" value="1"/>
</dbReference>
<name>A0A9P8CIU3_9HELO</name>
<keyword evidence="2" id="KW-0560">Oxidoreductase</keyword>
<reference evidence="3" key="1">
    <citation type="journal article" date="2021" name="IMA Fungus">
        <title>Genomic characterization of three marine fungi, including Emericellopsis atlantica sp. nov. with signatures of a generalist lifestyle and marine biomass degradation.</title>
        <authorList>
            <person name="Hagestad O.C."/>
            <person name="Hou L."/>
            <person name="Andersen J.H."/>
            <person name="Hansen E.H."/>
            <person name="Altermark B."/>
            <person name="Li C."/>
            <person name="Kuhnert E."/>
            <person name="Cox R.J."/>
            <person name="Crous P.W."/>
            <person name="Spatafora J.W."/>
            <person name="Lail K."/>
            <person name="Amirebrahimi M."/>
            <person name="Lipzen A."/>
            <person name="Pangilinan J."/>
            <person name="Andreopoulos W."/>
            <person name="Hayes R.D."/>
            <person name="Ng V."/>
            <person name="Grigoriev I.V."/>
            <person name="Jackson S.A."/>
            <person name="Sutton T.D.S."/>
            <person name="Dobson A.D.W."/>
            <person name="Rama T."/>
        </authorList>
    </citation>
    <scope>NUCLEOTIDE SEQUENCE</scope>
    <source>
        <strain evidence="3">TRa3180A</strain>
    </source>
</reference>
<dbReference type="InterPro" id="IPR036291">
    <property type="entry name" value="NAD(P)-bd_dom_sf"/>
</dbReference>
<organism evidence="3 4">
    <name type="scientific">Calycina marina</name>
    <dbReference type="NCBI Taxonomy" id="1763456"/>
    <lineage>
        <taxon>Eukaryota</taxon>
        <taxon>Fungi</taxon>
        <taxon>Dikarya</taxon>
        <taxon>Ascomycota</taxon>
        <taxon>Pezizomycotina</taxon>
        <taxon>Leotiomycetes</taxon>
        <taxon>Helotiales</taxon>
        <taxon>Pezizellaceae</taxon>
        <taxon>Calycina</taxon>
    </lineage>
</organism>
<dbReference type="AlphaFoldDB" id="A0A9P8CIU3"/>
<dbReference type="EMBL" id="MU253790">
    <property type="protein sequence ID" value="KAG9246841.1"/>
    <property type="molecule type" value="Genomic_DNA"/>
</dbReference>
<dbReference type="OrthoDB" id="47007at2759"/>
<keyword evidence="4" id="KW-1185">Reference proteome</keyword>
<evidence type="ECO:0000313" key="3">
    <source>
        <dbReference type="EMBL" id="KAG9246841.1"/>
    </source>
</evidence>